<dbReference type="InterPro" id="IPR001789">
    <property type="entry name" value="Sig_transdc_resp-reg_receiver"/>
</dbReference>
<evidence type="ECO:0000256" key="6">
    <source>
        <dbReference type="ARBA" id="ARBA00023163"/>
    </source>
</evidence>
<dbReference type="CDD" id="cd00383">
    <property type="entry name" value="trans_reg_C"/>
    <property type="match status" value="1"/>
</dbReference>
<feature type="domain" description="Response regulatory" evidence="10">
    <location>
        <begin position="5"/>
        <end position="118"/>
    </location>
</feature>
<dbReference type="PROSITE" id="PS50110">
    <property type="entry name" value="RESPONSE_REGULATORY"/>
    <property type="match status" value="1"/>
</dbReference>
<dbReference type="GO" id="GO:0006355">
    <property type="term" value="P:regulation of DNA-templated transcription"/>
    <property type="evidence" value="ECO:0007669"/>
    <property type="project" value="InterPro"/>
</dbReference>
<organism evidence="12 13">
    <name type="scientific">Eubacterium maltosivorans</name>
    <dbReference type="NCBI Taxonomy" id="2041044"/>
    <lineage>
        <taxon>Bacteria</taxon>
        <taxon>Bacillati</taxon>
        <taxon>Bacillota</taxon>
        <taxon>Clostridia</taxon>
        <taxon>Eubacteriales</taxon>
        <taxon>Eubacteriaceae</taxon>
        <taxon>Eubacterium</taxon>
    </lineage>
</organism>
<evidence type="ECO:0000259" key="11">
    <source>
        <dbReference type="PROSITE" id="PS51755"/>
    </source>
</evidence>
<evidence type="ECO:0000313" key="13">
    <source>
        <dbReference type="Proteomes" id="UP000218387"/>
    </source>
</evidence>
<evidence type="ECO:0000259" key="10">
    <source>
        <dbReference type="PROSITE" id="PS50110"/>
    </source>
</evidence>
<protein>
    <recommendedName>
        <fullName evidence="1">Stage 0 sporulation protein A homolog</fullName>
    </recommendedName>
</protein>
<proteinExistence type="predicted"/>
<dbReference type="AlphaFoldDB" id="A0A4P9CBC1"/>
<evidence type="ECO:0000256" key="8">
    <source>
        <dbReference type="PROSITE-ProRule" id="PRU00169"/>
    </source>
</evidence>
<dbReference type="Pfam" id="PF00486">
    <property type="entry name" value="Trans_reg_C"/>
    <property type="match status" value="1"/>
</dbReference>
<dbReference type="SMART" id="SM00862">
    <property type="entry name" value="Trans_reg_C"/>
    <property type="match status" value="1"/>
</dbReference>
<dbReference type="Pfam" id="PF00072">
    <property type="entry name" value="Response_reg"/>
    <property type="match status" value="1"/>
</dbReference>
<evidence type="ECO:0000256" key="9">
    <source>
        <dbReference type="PROSITE-ProRule" id="PRU01091"/>
    </source>
</evidence>
<dbReference type="GO" id="GO:0005829">
    <property type="term" value="C:cytosol"/>
    <property type="evidence" value="ECO:0007669"/>
    <property type="project" value="TreeGrafter"/>
</dbReference>
<evidence type="ECO:0000256" key="5">
    <source>
        <dbReference type="ARBA" id="ARBA00023125"/>
    </source>
</evidence>
<evidence type="ECO:0000313" key="12">
    <source>
        <dbReference type="EMBL" id="QCT72125.1"/>
    </source>
</evidence>
<dbReference type="EMBL" id="CP029487">
    <property type="protein sequence ID" value="QCT72125.1"/>
    <property type="molecule type" value="Genomic_DNA"/>
</dbReference>
<dbReference type="Proteomes" id="UP000218387">
    <property type="component" value="Chromosome"/>
</dbReference>
<keyword evidence="6" id="KW-0804">Transcription</keyword>
<dbReference type="PANTHER" id="PTHR48111:SF2">
    <property type="entry name" value="RESPONSE REGULATOR SAER"/>
    <property type="match status" value="1"/>
</dbReference>
<keyword evidence="2 8" id="KW-0597">Phosphoprotein</keyword>
<dbReference type="InterPro" id="IPR039420">
    <property type="entry name" value="WalR-like"/>
</dbReference>
<feature type="modified residue" description="4-aspartylphosphate" evidence="8">
    <location>
        <position position="54"/>
    </location>
</feature>
<feature type="DNA-binding region" description="OmpR/PhoB-type" evidence="9">
    <location>
        <begin position="130"/>
        <end position="228"/>
    </location>
</feature>
<dbReference type="SUPFAM" id="SSF46894">
    <property type="entry name" value="C-terminal effector domain of the bipartite response regulators"/>
    <property type="match status" value="1"/>
</dbReference>
<dbReference type="InterPro" id="IPR016032">
    <property type="entry name" value="Sig_transdc_resp-reg_C-effctor"/>
</dbReference>
<dbReference type="InterPro" id="IPR001867">
    <property type="entry name" value="OmpR/PhoB-type_DNA-bd"/>
</dbReference>
<dbReference type="SMART" id="SM00448">
    <property type="entry name" value="REC"/>
    <property type="match status" value="1"/>
</dbReference>
<accession>A0A4P9CBC1</accession>
<dbReference type="Gene3D" id="6.10.250.690">
    <property type="match status" value="1"/>
</dbReference>
<dbReference type="GO" id="GO:0000156">
    <property type="term" value="F:phosphorelay response regulator activity"/>
    <property type="evidence" value="ECO:0007669"/>
    <property type="project" value="TreeGrafter"/>
</dbReference>
<dbReference type="RefSeq" id="WP_058696195.1">
    <property type="nucleotide sequence ID" value="NZ_CP029487.1"/>
</dbReference>
<keyword evidence="3" id="KW-0902">Two-component regulatory system</keyword>
<dbReference type="Gene3D" id="3.40.50.2300">
    <property type="match status" value="1"/>
</dbReference>
<dbReference type="SUPFAM" id="SSF52172">
    <property type="entry name" value="CheY-like"/>
    <property type="match status" value="1"/>
</dbReference>
<keyword evidence="13" id="KW-1185">Reference proteome</keyword>
<sequence length="228" mass="25531">MEQTKILVVEDDREINSMLCEMLDENGYAAEGAFTGMEGLSRLRNGGYDLLILDLMLPYKSGDAVLQELRSFSSLPAIVISAKDTVQNKLDLFHLGADDYLTKPFDLDEVLVRVEAVLRRCGSGGVQRAPEILKAGNLAVDTEAKTASVNGRELVLTAKEYGILELLTRYPHKVFSKANLFESIWNEEYACEDNTLNVHMSNLRNKLKAADPETEYIKTVWGMGYRMN</sequence>
<dbReference type="Gene3D" id="1.10.10.10">
    <property type="entry name" value="Winged helix-like DNA-binding domain superfamily/Winged helix DNA-binding domain"/>
    <property type="match status" value="1"/>
</dbReference>
<evidence type="ECO:0000256" key="1">
    <source>
        <dbReference type="ARBA" id="ARBA00018672"/>
    </source>
</evidence>
<evidence type="ECO:0000256" key="4">
    <source>
        <dbReference type="ARBA" id="ARBA00023015"/>
    </source>
</evidence>
<gene>
    <name evidence="12" type="ORF">CPZ25_012595</name>
</gene>
<keyword evidence="5 9" id="KW-0238">DNA-binding</keyword>
<name>A0A4P9CBC1_EUBML</name>
<dbReference type="GO" id="GO:0032993">
    <property type="term" value="C:protein-DNA complex"/>
    <property type="evidence" value="ECO:0007669"/>
    <property type="project" value="TreeGrafter"/>
</dbReference>
<dbReference type="GO" id="GO:0000976">
    <property type="term" value="F:transcription cis-regulatory region binding"/>
    <property type="evidence" value="ECO:0007669"/>
    <property type="project" value="TreeGrafter"/>
</dbReference>
<dbReference type="PROSITE" id="PS51755">
    <property type="entry name" value="OMPR_PHOB"/>
    <property type="match status" value="1"/>
</dbReference>
<dbReference type="InterPro" id="IPR011006">
    <property type="entry name" value="CheY-like_superfamily"/>
</dbReference>
<dbReference type="KEGG" id="emt:CPZ25_012595"/>
<dbReference type="InterPro" id="IPR036388">
    <property type="entry name" value="WH-like_DNA-bd_sf"/>
</dbReference>
<dbReference type="PANTHER" id="PTHR48111">
    <property type="entry name" value="REGULATOR OF RPOS"/>
    <property type="match status" value="1"/>
</dbReference>
<feature type="domain" description="OmpR/PhoB-type" evidence="11">
    <location>
        <begin position="130"/>
        <end position="228"/>
    </location>
</feature>
<comment type="function">
    <text evidence="7">May play the central regulatory role in sporulation. It may be an element of the effector pathway responsible for the activation of sporulation genes in response to nutritional stress. Spo0A may act in concert with spo0H (a sigma factor) to control the expression of some genes that are critical to the sporulation process.</text>
</comment>
<reference evidence="12 13" key="1">
    <citation type="submission" date="2018-05" db="EMBL/GenBank/DDBJ databases">
        <title>Genome comparison of Eubacterium sp.</title>
        <authorList>
            <person name="Feng Y."/>
            <person name="Sanchez-Andrea I."/>
            <person name="Stams A.J.M."/>
            <person name="De Vos W.M."/>
        </authorList>
    </citation>
    <scope>NUCLEOTIDE SEQUENCE [LARGE SCALE GENOMIC DNA]</scope>
    <source>
        <strain evidence="12 13">YI</strain>
    </source>
</reference>
<evidence type="ECO:0000256" key="2">
    <source>
        <dbReference type="ARBA" id="ARBA00022553"/>
    </source>
</evidence>
<dbReference type="FunFam" id="1.10.10.10:FF:000018">
    <property type="entry name" value="DNA-binding response regulator ResD"/>
    <property type="match status" value="1"/>
</dbReference>
<evidence type="ECO:0000256" key="3">
    <source>
        <dbReference type="ARBA" id="ARBA00023012"/>
    </source>
</evidence>
<evidence type="ECO:0000256" key="7">
    <source>
        <dbReference type="ARBA" id="ARBA00024867"/>
    </source>
</evidence>
<keyword evidence="4" id="KW-0805">Transcription regulation</keyword>